<organism evidence="1">
    <name type="scientific">viral metagenome</name>
    <dbReference type="NCBI Taxonomy" id="1070528"/>
    <lineage>
        <taxon>unclassified sequences</taxon>
        <taxon>metagenomes</taxon>
        <taxon>organismal metagenomes</taxon>
    </lineage>
</organism>
<reference evidence="1" key="1">
    <citation type="submission" date="2020-03" db="EMBL/GenBank/DDBJ databases">
        <title>The deep terrestrial virosphere.</title>
        <authorList>
            <person name="Holmfeldt K."/>
            <person name="Nilsson E."/>
            <person name="Simone D."/>
            <person name="Lopez-Fernandez M."/>
            <person name="Wu X."/>
            <person name="de Brujin I."/>
            <person name="Lundin D."/>
            <person name="Andersson A."/>
            <person name="Bertilsson S."/>
            <person name="Dopson M."/>
        </authorList>
    </citation>
    <scope>NUCLEOTIDE SEQUENCE</scope>
    <source>
        <strain evidence="1">TM448A01341</strain>
    </source>
</reference>
<accession>A0A6H1ZQ45</accession>
<proteinExistence type="predicted"/>
<protein>
    <submittedName>
        <fullName evidence="1">Uncharacterized protein</fullName>
    </submittedName>
</protein>
<dbReference type="EMBL" id="MT144135">
    <property type="protein sequence ID" value="QJA49405.1"/>
    <property type="molecule type" value="Genomic_DNA"/>
</dbReference>
<sequence length="48" mass="5837">MWVLLKCIHCDYYRWVKVEEFLSLRCPKCGKIGVCVEEFTPKRETDQR</sequence>
<gene>
    <name evidence="1" type="ORF">TM448A01341_0024</name>
</gene>
<name>A0A6H1ZQ45_9ZZZZ</name>
<dbReference type="AlphaFoldDB" id="A0A6H1ZQ45"/>
<evidence type="ECO:0000313" key="1">
    <source>
        <dbReference type="EMBL" id="QJA49405.1"/>
    </source>
</evidence>